<dbReference type="AlphaFoldDB" id="A0A371PFC4"/>
<dbReference type="SUPFAM" id="SSF52540">
    <property type="entry name" value="P-loop containing nucleoside triphosphate hydrolases"/>
    <property type="match status" value="1"/>
</dbReference>
<evidence type="ECO:0000313" key="1">
    <source>
        <dbReference type="EMBL" id="REK74208.1"/>
    </source>
</evidence>
<dbReference type="RefSeq" id="WP_116047387.1">
    <property type="nucleotide sequence ID" value="NZ_QUBQ01000003.1"/>
</dbReference>
<comment type="caution">
    <text evidence="1">The sequence shown here is derived from an EMBL/GenBank/DDBJ whole genome shotgun (WGS) entry which is preliminary data.</text>
</comment>
<dbReference type="Proteomes" id="UP000261905">
    <property type="component" value="Unassembled WGS sequence"/>
</dbReference>
<name>A0A371PFC4_9BACL</name>
<evidence type="ECO:0000313" key="2">
    <source>
        <dbReference type="Proteomes" id="UP000261905"/>
    </source>
</evidence>
<protein>
    <submittedName>
        <fullName evidence="1">Uncharacterized protein</fullName>
    </submittedName>
</protein>
<dbReference type="OrthoDB" id="856045at2"/>
<sequence>MQGFRASINLQFDMYDEELLNRYVLTSSHGEVLRGVMEGVTQNGAHAHLLIGPYGTGKSLLATILCQYLVKSFHSRWDDSLLAQAEQLDGKLAAQLREARNAPTTYLPVIINGRTGSLRNIVNGAIHRTLLSAGIDIETPNEATSVLNTVDRWKRDYPDTYDAFLEHLRGRNWSQSEWSALIANYEEGALGDFIAFYPTVTAGTPWAIEHEVYFLENLERIASELQRRELGLFIVYDEFGRFLQSLDGTDAVVNMRDLQDFAEFVERMDNVQLLVIGHKHIRQYAASEGESVRGEFEKVEKRFRFYSLETDAATYLRLAQEAIAPTNRQLLDLDAIRNLPHQAARFSLFAELTNYQLEQGIVRMLYPLHPVTVMLLPQLSNIFGQNERTLFSFLTDNERYSLADHVHRSDDYYYSDQLFYFFQVESVDDDEQPSLQLYHVIAPYLTGQQLMQRRLVEFLTLWTAGRMTQRQPATLPFIAFALGMSEEAALHSLEELSSSKLVRHNAIRDMWELYDGSSVDIHAVVVSRMATVTLNDRESLALLQRHLPLTYVMPFEYNDEVDMLRYADVKFIMPGELKSASNIEAFTADDRIWLVIYRDGEDIEDPAAVMRELAASYLIAFPSFTAESIRPALLHYKILEGLLHDPVFLAQDARVKNELVYMLHETSLRIRVFVERYFMFEEMEWRSGSERRRIKDLRGLETVVTERLRQTYQSTPIIRNESFNRNRISAIQRRALIDVIDRIIRDPGEDNLGISGYGPNYLIYASALKNNNYSYIMSEGITCNDKLTAVRNELLHRLEQTPVGKLSTLIQMMEEPPYGIRAAVVPLLFVALLRDRWNQLFFYSHDMLTTHLSGSSVLEIVELADAFEYRYYEWTPEEQRQLERISRIFELPTEAGVSFVHTSEMLLKWLRAFPKYTQISKRHTSVAMMVRDHIRSSESDPYSHMKLLAGDEMELAAVRIELESFMDRNANELEQVVLGITGLKSLTEMFQALPGIRREAIGKNSKLLTFDPGDDSTVCIDLLAEHLVGVPRTEWSDATEDLFLGQMKYEWQLLHMQSETAASRADFTAEAPIELSKKSLTVYANVKNMLKYAGKDIAPQEIRGLLLKLLHELDEVPGEGEHS</sequence>
<accession>A0A371PFC4</accession>
<dbReference type="InterPro" id="IPR027417">
    <property type="entry name" value="P-loop_NTPase"/>
</dbReference>
<keyword evidence="2" id="KW-1185">Reference proteome</keyword>
<dbReference type="EMBL" id="QUBQ01000003">
    <property type="protein sequence ID" value="REK74208.1"/>
    <property type="molecule type" value="Genomic_DNA"/>
</dbReference>
<proteinExistence type="predicted"/>
<organism evidence="1 2">
    <name type="scientific">Paenibacillus paeoniae</name>
    <dbReference type="NCBI Taxonomy" id="2292705"/>
    <lineage>
        <taxon>Bacteria</taxon>
        <taxon>Bacillati</taxon>
        <taxon>Bacillota</taxon>
        <taxon>Bacilli</taxon>
        <taxon>Bacillales</taxon>
        <taxon>Paenibacillaceae</taxon>
        <taxon>Paenibacillus</taxon>
    </lineage>
</organism>
<gene>
    <name evidence="1" type="ORF">DX130_16825</name>
</gene>
<reference evidence="1 2" key="1">
    <citation type="submission" date="2018-08" db="EMBL/GenBank/DDBJ databases">
        <title>Paenibacillus sp. M4BSY-1, whole genome shotgun sequence.</title>
        <authorList>
            <person name="Tuo L."/>
        </authorList>
    </citation>
    <scope>NUCLEOTIDE SEQUENCE [LARGE SCALE GENOMIC DNA]</scope>
    <source>
        <strain evidence="1 2">M4BSY-1</strain>
    </source>
</reference>